<dbReference type="STRING" id="1261640.BHK98_07200"/>
<dbReference type="Proteomes" id="UP000187404">
    <property type="component" value="Unassembled WGS sequence"/>
</dbReference>
<comment type="caution">
    <text evidence="2">The sequence shown here is derived from an EMBL/GenBank/DDBJ whole genome shotgun (WGS) entry which is preliminary data.</text>
</comment>
<organism evidence="2 3">
    <name type="scientific">Hornefia porci</name>
    <dbReference type="NCBI Taxonomy" id="2652292"/>
    <lineage>
        <taxon>Bacteria</taxon>
        <taxon>Bacillati</taxon>
        <taxon>Bacillota</taxon>
        <taxon>Clostridia</taxon>
        <taxon>Peptostreptococcales</taxon>
        <taxon>Anaerovoracaceae</taxon>
        <taxon>Hornefia</taxon>
    </lineage>
</organism>
<name>A0A1Q9JI79_9FIRM</name>
<proteinExistence type="predicted"/>
<dbReference type="PANTHER" id="PTHR43741">
    <property type="entry name" value="FMN-DEPENDENT NADH-AZOREDUCTASE 1"/>
    <property type="match status" value="1"/>
</dbReference>
<gene>
    <name evidence="2" type="ORF">BHK98_07200</name>
</gene>
<evidence type="ECO:0000313" key="3">
    <source>
        <dbReference type="Proteomes" id="UP000187404"/>
    </source>
</evidence>
<dbReference type="InterPro" id="IPR005025">
    <property type="entry name" value="FMN_Rdtase-like_dom"/>
</dbReference>
<dbReference type="AlphaFoldDB" id="A0A1Q9JI79"/>
<dbReference type="PANTHER" id="PTHR43741:SF4">
    <property type="entry name" value="FMN-DEPENDENT NADH:QUINONE OXIDOREDUCTASE"/>
    <property type="match status" value="1"/>
</dbReference>
<dbReference type="EMBL" id="MJIE01000001">
    <property type="protein sequence ID" value="OLR55864.1"/>
    <property type="molecule type" value="Genomic_DNA"/>
</dbReference>
<dbReference type="InterPro" id="IPR029039">
    <property type="entry name" value="Flavoprotein-like_sf"/>
</dbReference>
<dbReference type="SUPFAM" id="SSF52218">
    <property type="entry name" value="Flavoproteins"/>
    <property type="match status" value="1"/>
</dbReference>
<evidence type="ECO:0000259" key="1">
    <source>
        <dbReference type="Pfam" id="PF03358"/>
    </source>
</evidence>
<dbReference type="GO" id="GO:0016491">
    <property type="term" value="F:oxidoreductase activity"/>
    <property type="evidence" value="ECO:0007669"/>
    <property type="project" value="InterPro"/>
</dbReference>
<dbReference type="Gene3D" id="3.40.50.360">
    <property type="match status" value="1"/>
</dbReference>
<evidence type="ECO:0000313" key="2">
    <source>
        <dbReference type="EMBL" id="OLR55864.1"/>
    </source>
</evidence>
<feature type="domain" description="NADPH-dependent FMN reductase-like" evidence="1">
    <location>
        <begin position="4"/>
        <end position="136"/>
    </location>
</feature>
<protein>
    <submittedName>
        <fullName evidence="2">NADPH-dependent FMN reductase</fullName>
    </submittedName>
</protein>
<sequence>MSRKVCILKGSPRPEGNTNSLLKPVISELSLSGAECEEFNLYDMNIRPCLACRGCQKNWSAPACVLNDDMDGIFSSMLSSKLILLATPIYVWYCTAPMKACLDRAAYALNKYYGDEKGPSLWAGKKIALISTCGYRPEKGTDLLEEGLKRYCRHSDLQYLGKIAERHLGYNVEFMDAEKEQRARDFGRRLLREL</sequence>
<reference evidence="2 3" key="1">
    <citation type="journal article" date="2016" name="Appl. Environ. Microbiol.">
        <title>Function and Phylogeny of Bacterial Butyryl Coenzyme A:Acetate Transferases and Their Diversity in the Proximal Colon of Swine.</title>
        <authorList>
            <person name="Trachsel J."/>
            <person name="Bayles D.O."/>
            <person name="Looft T."/>
            <person name="Levine U.Y."/>
            <person name="Allen H.K."/>
        </authorList>
    </citation>
    <scope>NUCLEOTIDE SEQUENCE [LARGE SCALE GENOMIC DNA]</scope>
    <source>
        <strain evidence="2 3">68-3-10</strain>
    </source>
</reference>
<dbReference type="RefSeq" id="WP_075712910.1">
    <property type="nucleotide sequence ID" value="NZ_MJIE01000001.1"/>
</dbReference>
<keyword evidence="3" id="KW-1185">Reference proteome</keyword>
<dbReference type="Pfam" id="PF03358">
    <property type="entry name" value="FMN_red"/>
    <property type="match status" value="1"/>
</dbReference>
<dbReference type="InterPro" id="IPR050104">
    <property type="entry name" value="FMN-dep_NADH:Q_OxRdtase_AzoR1"/>
</dbReference>
<accession>A0A1Q9JI79</accession>
<dbReference type="OrthoDB" id="9805976at2"/>